<dbReference type="RefSeq" id="WP_195188823.1">
    <property type="nucleotide sequence ID" value="NZ_JADMLJ010000002.1"/>
</dbReference>
<dbReference type="GO" id="GO:0009279">
    <property type="term" value="C:cell outer membrane"/>
    <property type="evidence" value="ECO:0007669"/>
    <property type="project" value="UniProtKB-SubCell"/>
</dbReference>
<evidence type="ECO:0000256" key="10">
    <source>
        <dbReference type="ARBA" id="ARBA00023237"/>
    </source>
</evidence>
<comment type="subcellular location">
    <subcellularLocation>
        <location evidence="2">Cell outer membrane</location>
    </subcellularLocation>
    <subcellularLocation>
        <location evidence="1">Cell surface</location>
    </subcellularLocation>
</comment>
<evidence type="ECO:0000256" key="9">
    <source>
        <dbReference type="ARBA" id="ARBA00023136"/>
    </source>
</evidence>
<dbReference type="Pfam" id="PF05662">
    <property type="entry name" value="YadA_stalk"/>
    <property type="match status" value="1"/>
</dbReference>
<comment type="similarity">
    <text evidence="3">Belongs to the autotransporter-2 (AT-2) (TC 1.B.40) family.</text>
</comment>
<name>A0A9X3ZKT8_PASMD</name>
<evidence type="ECO:0000313" key="15">
    <source>
        <dbReference type="Proteomes" id="UP001145481"/>
    </source>
</evidence>
<keyword evidence="4" id="KW-0813">Transport</keyword>
<evidence type="ECO:0000256" key="5">
    <source>
        <dbReference type="ARBA" id="ARBA00022452"/>
    </source>
</evidence>
<dbReference type="EMBL" id="JANJHC010000004">
    <property type="protein sequence ID" value="MDA5622566.1"/>
    <property type="molecule type" value="Genomic_DNA"/>
</dbReference>
<dbReference type="InterPro" id="IPR008635">
    <property type="entry name" value="Coiled_stalk_dom"/>
</dbReference>
<dbReference type="GO" id="GO:0015031">
    <property type="term" value="P:protein transport"/>
    <property type="evidence" value="ECO:0007669"/>
    <property type="project" value="UniProtKB-KW"/>
</dbReference>
<evidence type="ECO:0000256" key="8">
    <source>
        <dbReference type="ARBA" id="ARBA00022927"/>
    </source>
</evidence>
<reference evidence="14" key="1">
    <citation type="submission" date="2022-07" db="EMBL/GenBank/DDBJ databases">
        <title>Genome-based characterization of novel serogroup A variants of Pasteurella multocida.</title>
        <authorList>
            <person name="Prajapati A."/>
            <person name="Yogisharadhya R."/>
            <person name="Mohanty N."/>
            <person name="Chanda M."/>
            <person name="Mendem S.K."/>
            <person name="Siddaramappa S."/>
            <person name="Shivachandra S.B."/>
        </authorList>
    </citation>
    <scope>NUCLEOTIDE SEQUENCE</scope>
    <source>
        <strain evidence="14">NIVEDIPm19</strain>
    </source>
</reference>
<dbReference type="GO" id="GO:0009986">
    <property type="term" value="C:cell surface"/>
    <property type="evidence" value="ECO:0007669"/>
    <property type="project" value="UniProtKB-SubCell"/>
</dbReference>
<dbReference type="Gene3D" id="3.30.1300.30">
    <property type="entry name" value="GSPII I/J protein-like"/>
    <property type="match status" value="1"/>
</dbReference>
<dbReference type="InterPro" id="IPR045584">
    <property type="entry name" value="Pilin-like"/>
</dbReference>
<evidence type="ECO:0000313" key="14">
    <source>
        <dbReference type="EMBL" id="MDA5622566.1"/>
    </source>
</evidence>
<dbReference type="Proteomes" id="UP001145481">
    <property type="component" value="Unassembled WGS sequence"/>
</dbReference>
<evidence type="ECO:0000256" key="2">
    <source>
        <dbReference type="ARBA" id="ARBA00004442"/>
    </source>
</evidence>
<comment type="caution">
    <text evidence="14">The sequence shown here is derived from an EMBL/GenBank/DDBJ whole genome shotgun (WGS) entry which is preliminary data.</text>
</comment>
<evidence type="ECO:0000259" key="13">
    <source>
        <dbReference type="Pfam" id="PF05662"/>
    </source>
</evidence>
<keyword evidence="8" id="KW-0653">Protein transport</keyword>
<gene>
    <name evidence="14" type="ORF">NM948_03205</name>
</gene>
<evidence type="ECO:0000256" key="7">
    <source>
        <dbReference type="ARBA" id="ARBA00022729"/>
    </source>
</evidence>
<dbReference type="InterPro" id="IPR005594">
    <property type="entry name" value="YadA_C"/>
</dbReference>
<protein>
    <submittedName>
        <fullName evidence="14">YadA-like family protein</fullName>
    </submittedName>
</protein>
<keyword evidence="10" id="KW-0998">Cell outer membrane</keyword>
<evidence type="ECO:0000256" key="11">
    <source>
        <dbReference type="SAM" id="SignalP"/>
    </source>
</evidence>
<feature type="signal peptide" evidence="11">
    <location>
        <begin position="1"/>
        <end position="22"/>
    </location>
</feature>
<dbReference type="Gene3D" id="2.150.10.10">
    <property type="entry name" value="Serralysin-like metalloprotease, C-terminal"/>
    <property type="match status" value="1"/>
</dbReference>
<keyword evidence="5" id="KW-1134">Transmembrane beta strand</keyword>
<feature type="domain" description="Trimeric autotransporter adhesin YadA-like stalk" evidence="13">
    <location>
        <begin position="283"/>
        <end position="319"/>
    </location>
</feature>
<organism evidence="14 15">
    <name type="scientific">Pasteurella multocida</name>
    <dbReference type="NCBI Taxonomy" id="747"/>
    <lineage>
        <taxon>Bacteria</taxon>
        <taxon>Pseudomonadati</taxon>
        <taxon>Pseudomonadota</taxon>
        <taxon>Gammaproteobacteria</taxon>
        <taxon>Pasteurellales</taxon>
        <taxon>Pasteurellaceae</taxon>
        <taxon>Pasteurella</taxon>
    </lineage>
</organism>
<feature type="chain" id="PRO_5040723515" evidence="11">
    <location>
        <begin position="23"/>
        <end position="411"/>
    </location>
</feature>
<feature type="domain" description="Trimeric autotransporter adhesin YadA-like C-terminal membrane anchor" evidence="12">
    <location>
        <begin position="351"/>
        <end position="411"/>
    </location>
</feature>
<dbReference type="AlphaFoldDB" id="A0A9X3ZKT8"/>
<proteinExistence type="inferred from homology"/>
<dbReference type="SUPFAM" id="SSF54523">
    <property type="entry name" value="Pili subunits"/>
    <property type="match status" value="1"/>
</dbReference>
<dbReference type="InterPro" id="IPR011049">
    <property type="entry name" value="Serralysin-like_metalloprot_C"/>
</dbReference>
<dbReference type="Pfam" id="PF03895">
    <property type="entry name" value="YadA_anchor"/>
    <property type="match status" value="1"/>
</dbReference>
<keyword evidence="6" id="KW-0812">Transmembrane</keyword>
<accession>A0A9X3ZKT8</accession>
<keyword evidence="7 11" id="KW-0732">Signal</keyword>
<evidence type="ECO:0000256" key="1">
    <source>
        <dbReference type="ARBA" id="ARBA00004241"/>
    </source>
</evidence>
<evidence type="ECO:0000256" key="4">
    <source>
        <dbReference type="ARBA" id="ARBA00022448"/>
    </source>
</evidence>
<evidence type="ECO:0000256" key="6">
    <source>
        <dbReference type="ARBA" id="ARBA00022692"/>
    </source>
</evidence>
<keyword evidence="9" id="KW-0472">Membrane</keyword>
<evidence type="ECO:0000259" key="12">
    <source>
        <dbReference type="Pfam" id="PF03895"/>
    </source>
</evidence>
<evidence type="ECO:0000256" key="3">
    <source>
        <dbReference type="ARBA" id="ARBA00005848"/>
    </source>
</evidence>
<sequence>MLKKHNIFMLGIFALISSANYAAVHSDGNIKEGRNAGTNTVGKNNVAISTNAGRNVTGDTNVAISADAGQQVKGNNNISISYKAGNNVDGSNNIAMGRASGSEVNGSFNSSLGYMAGRDIGKSGKSHANQSSGIFSGNNVQGNANIANGAYAGRNVTGNGNIANGAGAGIGVKGDSNIAIGNAAGTKTKTSHMINKRVTASLDPNKEITVVEHQVSNTVSLGTSAVSMETDAVALGSSSVSDIAKGEVGFLAENEQNATWKSTRAGVSVGKDSHNEDEKITRQIHNLSAGSKDTDAVNVAQLKKVNTTVDQNTKNVANLRVDFHHLENKLNTINSDLKAGIAGSTAIANLPQAFRNGQSMVSVAVGSYRGQSAAAFGISRMAENSPIVFKASGSANTQGHFNVGAGIGWGW</sequence>